<proteinExistence type="predicted"/>
<protein>
    <submittedName>
        <fullName evidence="1">Uncharacterized protein</fullName>
    </submittedName>
</protein>
<sequence length="120" mass="13615">MLVFLQEPFNMLPGLPCHHVTCVRRSFERTLRAHSLSFCCCPPTTPPNYWAGMATRPASLPSRLGVPVSISGSLTRPRRLPSLRYPFPVSHMPSLYLPRYHKYTHIPQLHSRGSHLARLG</sequence>
<keyword evidence="2" id="KW-1185">Reference proteome</keyword>
<dbReference type="Proteomes" id="UP000059188">
    <property type="component" value="Unassembled WGS sequence"/>
</dbReference>
<evidence type="ECO:0000313" key="2">
    <source>
        <dbReference type="Proteomes" id="UP000059188"/>
    </source>
</evidence>
<gene>
    <name evidence="1" type="ORF">RSOLAG1IB_09295</name>
</gene>
<reference evidence="1 2" key="1">
    <citation type="submission" date="2014-11" db="EMBL/GenBank/DDBJ databases">
        <authorList>
            <person name="Wibberg Daniel"/>
        </authorList>
    </citation>
    <scope>NUCLEOTIDE SEQUENCE [LARGE SCALE GENOMIC DNA]</scope>
    <source>
        <strain evidence="1">Rhizoctonia solani AG1-IB 7/3/14</strain>
    </source>
</reference>
<name>A0A0B7FUW0_THACB</name>
<accession>A0A0B7FUW0</accession>
<evidence type="ECO:0000313" key="1">
    <source>
        <dbReference type="EMBL" id="CEL60023.1"/>
    </source>
</evidence>
<dbReference type="AlphaFoldDB" id="A0A0B7FUW0"/>
<organism evidence="1 2">
    <name type="scientific">Thanatephorus cucumeris (strain AG1-IB / isolate 7/3/14)</name>
    <name type="common">Lettuce bottom rot fungus</name>
    <name type="synonym">Rhizoctonia solani</name>
    <dbReference type="NCBI Taxonomy" id="1108050"/>
    <lineage>
        <taxon>Eukaryota</taxon>
        <taxon>Fungi</taxon>
        <taxon>Dikarya</taxon>
        <taxon>Basidiomycota</taxon>
        <taxon>Agaricomycotina</taxon>
        <taxon>Agaricomycetes</taxon>
        <taxon>Cantharellales</taxon>
        <taxon>Ceratobasidiaceae</taxon>
        <taxon>Rhizoctonia</taxon>
        <taxon>Rhizoctonia solani AG-1</taxon>
    </lineage>
</organism>
<dbReference type="EMBL" id="LN679140">
    <property type="protein sequence ID" value="CEL60023.1"/>
    <property type="molecule type" value="Genomic_DNA"/>
</dbReference>